<feature type="region of interest" description="Disordered" evidence="1">
    <location>
        <begin position="26"/>
        <end position="124"/>
    </location>
</feature>
<evidence type="ECO:0000313" key="2">
    <source>
        <dbReference type="EMBL" id="EDR03023.1"/>
    </source>
</evidence>
<evidence type="ECO:0000256" key="1">
    <source>
        <dbReference type="SAM" id="MobiDB-lite"/>
    </source>
</evidence>
<proteinExistence type="predicted"/>
<name>B0DQE7_LACBS</name>
<dbReference type="KEGG" id="lbc:LACBIDRAFT_307554"/>
<evidence type="ECO:0000313" key="3">
    <source>
        <dbReference type="Proteomes" id="UP000001194"/>
    </source>
</evidence>
<dbReference type="Proteomes" id="UP000001194">
    <property type="component" value="Unassembled WGS sequence"/>
</dbReference>
<accession>B0DQE7</accession>
<dbReference type="RefSeq" id="XP_001886164.1">
    <property type="nucleotide sequence ID" value="XM_001886129.1"/>
</dbReference>
<gene>
    <name evidence="2" type="ORF">LACBIDRAFT_307554</name>
</gene>
<dbReference type="InParanoid" id="B0DQE7"/>
<reference evidence="2 3" key="1">
    <citation type="journal article" date="2008" name="Nature">
        <title>The genome of Laccaria bicolor provides insights into mycorrhizal symbiosis.</title>
        <authorList>
            <person name="Martin F."/>
            <person name="Aerts A."/>
            <person name="Ahren D."/>
            <person name="Brun A."/>
            <person name="Danchin E.G.J."/>
            <person name="Duchaussoy F."/>
            <person name="Gibon J."/>
            <person name="Kohler A."/>
            <person name="Lindquist E."/>
            <person name="Pereda V."/>
            <person name="Salamov A."/>
            <person name="Shapiro H.J."/>
            <person name="Wuyts J."/>
            <person name="Blaudez D."/>
            <person name="Buee M."/>
            <person name="Brokstein P."/>
            <person name="Canbaeck B."/>
            <person name="Cohen D."/>
            <person name="Courty P.E."/>
            <person name="Coutinho P.M."/>
            <person name="Delaruelle C."/>
            <person name="Detter J.C."/>
            <person name="Deveau A."/>
            <person name="DiFazio S."/>
            <person name="Duplessis S."/>
            <person name="Fraissinet-Tachet L."/>
            <person name="Lucic E."/>
            <person name="Frey-Klett P."/>
            <person name="Fourrey C."/>
            <person name="Feussner I."/>
            <person name="Gay G."/>
            <person name="Grimwood J."/>
            <person name="Hoegger P.J."/>
            <person name="Jain P."/>
            <person name="Kilaru S."/>
            <person name="Labbe J."/>
            <person name="Lin Y.C."/>
            <person name="Legue V."/>
            <person name="Le Tacon F."/>
            <person name="Marmeisse R."/>
            <person name="Melayah D."/>
            <person name="Montanini B."/>
            <person name="Muratet M."/>
            <person name="Nehls U."/>
            <person name="Niculita-Hirzel H."/>
            <person name="Oudot-Le Secq M.P."/>
            <person name="Peter M."/>
            <person name="Quesneville H."/>
            <person name="Rajashekar B."/>
            <person name="Reich M."/>
            <person name="Rouhier N."/>
            <person name="Schmutz J."/>
            <person name="Yin T."/>
            <person name="Chalot M."/>
            <person name="Henrissat B."/>
            <person name="Kuees U."/>
            <person name="Lucas S."/>
            <person name="Van de Peer Y."/>
            <person name="Podila G.K."/>
            <person name="Polle A."/>
            <person name="Pukkila P.J."/>
            <person name="Richardson P.M."/>
            <person name="Rouze P."/>
            <person name="Sanders I.R."/>
            <person name="Stajich J.E."/>
            <person name="Tunlid A."/>
            <person name="Tuskan G."/>
            <person name="Grigoriev I.V."/>
        </authorList>
    </citation>
    <scope>NUCLEOTIDE SEQUENCE [LARGE SCALE GENOMIC DNA]</scope>
    <source>
        <strain evidence="3">S238N-H82 / ATCC MYA-4686</strain>
    </source>
</reference>
<feature type="compositionally biased region" description="Basic and acidic residues" evidence="1">
    <location>
        <begin position="80"/>
        <end position="98"/>
    </location>
</feature>
<dbReference type="GeneID" id="6081872"/>
<dbReference type="HOGENOM" id="CLU_1510871_0_0_1"/>
<keyword evidence="3" id="KW-1185">Reference proteome</keyword>
<dbReference type="AlphaFoldDB" id="B0DQE7"/>
<dbReference type="EMBL" id="DS547126">
    <property type="protein sequence ID" value="EDR03023.1"/>
    <property type="molecule type" value="Genomic_DNA"/>
</dbReference>
<feature type="compositionally biased region" description="Basic and acidic residues" evidence="1">
    <location>
        <begin position="34"/>
        <end position="52"/>
    </location>
</feature>
<sequence>MCHVVQTVTTHAVFAVQVIQRPRRCQQPGNIRTMRHDENTMPQHDDNTERAHVPTNNTSDSAAHEQQPAHPRTMSTAGERALHPQTNDERPGHDDPRPRMQTTAHKRERTRAQQPVETSTKSRRERGMLGIATMRGRVCKHHDPRTHHVSFLTTSTSTNGPRLADQPCLCCQNPGVKLPFP</sequence>
<protein>
    <submittedName>
        <fullName evidence="2">Predicted protein</fullName>
    </submittedName>
</protein>
<organism evidence="3">
    <name type="scientific">Laccaria bicolor (strain S238N-H82 / ATCC MYA-4686)</name>
    <name type="common">Bicoloured deceiver</name>
    <name type="synonym">Laccaria laccata var. bicolor</name>
    <dbReference type="NCBI Taxonomy" id="486041"/>
    <lineage>
        <taxon>Eukaryota</taxon>
        <taxon>Fungi</taxon>
        <taxon>Dikarya</taxon>
        <taxon>Basidiomycota</taxon>
        <taxon>Agaricomycotina</taxon>
        <taxon>Agaricomycetes</taxon>
        <taxon>Agaricomycetidae</taxon>
        <taxon>Agaricales</taxon>
        <taxon>Agaricineae</taxon>
        <taxon>Hydnangiaceae</taxon>
        <taxon>Laccaria</taxon>
    </lineage>
</organism>